<evidence type="ECO:0000313" key="4">
    <source>
        <dbReference type="EMBL" id="RDW57889.1"/>
    </source>
</evidence>
<feature type="compositionally biased region" description="Polar residues" evidence="2">
    <location>
        <begin position="19"/>
        <end position="32"/>
    </location>
</feature>
<name>A0A3D8Q7V9_9EURO</name>
<dbReference type="GO" id="GO:0035516">
    <property type="term" value="F:broad specificity oxidative DNA demethylase activity"/>
    <property type="evidence" value="ECO:0007669"/>
    <property type="project" value="TreeGrafter"/>
</dbReference>
<dbReference type="Gene3D" id="2.60.120.590">
    <property type="entry name" value="Alpha-ketoglutarate-dependent dioxygenase AlkB-like"/>
    <property type="match status" value="1"/>
</dbReference>
<feature type="binding site" evidence="1">
    <location>
        <position position="819"/>
    </location>
    <ligand>
        <name>2-oxoglutarate</name>
        <dbReference type="ChEBI" id="CHEBI:16810"/>
    </ligand>
</feature>
<feature type="binding site" evidence="1">
    <location>
        <position position="801"/>
    </location>
    <ligand>
        <name>2-oxoglutarate</name>
        <dbReference type="ChEBI" id="CHEBI:16810"/>
    </ligand>
</feature>
<protein>
    <recommendedName>
        <fullName evidence="3">Alpha-ketoglutarate-dependent dioxygenase AlkB-like domain-containing protein</fullName>
    </recommendedName>
</protein>
<accession>A0A3D8Q7V9</accession>
<dbReference type="Proteomes" id="UP000256690">
    <property type="component" value="Unassembled WGS sequence"/>
</dbReference>
<evidence type="ECO:0000256" key="1">
    <source>
        <dbReference type="PIRSR" id="PIRSR632852-1"/>
    </source>
</evidence>
<dbReference type="STRING" id="1810919.A0A3D8Q7V9"/>
<reference evidence="4 5" key="1">
    <citation type="journal article" date="2018" name="IMA Fungus">
        <title>IMA Genome-F 9: Draft genome sequence of Annulohypoxylon stygium, Aspergillus mulundensis, Berkeleyomyces basicola (syn. Thielaviopsis basicola), Ceratocystis smalleyi, two Cercospora beticola strains, Coleophoma cylindrospora, Fusarium fracticaudum, Phialophora cf. hyalina, and Morchella septimelata.</title>
        <authorList>
            <person name="Wingfield B.D."/>
            <person name="Bills G.F."/>
            <person name="Dong Y."/>
            <person name="Huang W."/>
            <person name="Nel W.J."/>
            <person name="Swalarsk-Parry B.S."/>
            <person name="Vaghefi N."/>
            <person name="Wilken P.M."/>
            <person name="An Z."/>
            <person name="de Beer Z.W."/>
            <person name="De Vos L."/>
            <person name="Chen L."/>
            <person name="Duong T.A."/>
            <person name="Gao Y."/>
            <person name="Hammerbacher A."/>
            <person name="Kikkert J.R."/>
            <person name="Li Y."/>
            <person name="Li H."/>
            <person name="Li K."/>
            <person name="Li Q."/>
            <person name="Liu X."/>
            <person name="Ma X."/>
            <person name="Naidoo K."/>
            <person name="Pethybridge S.J."/>
            <person name="Sun J."/>
            <person name="Steenkamp E.T."/>
            <person name="van der Nest M.A."/>
            <person name="van Wyk S."/>
            <person name="Wingfield M.J."/>
            <person name="Xiong C."/>
            <person name="Yue Q."/>
            <person name="Zhang X."/>
        </authorList>
    </citation>
    <scope>NUCLEOTIDE SEQUENCE [LARGE SCALE GENOMIC DNA]</scope>
    <source>
        <strain evidence="4 5">DSM 5745</strain>
    </source>
</reference>
<dbReference type="AlphaFoldDB" id="A0A3D8Q7V9"/>
<evidence type="ECO:0000256" key="2">
    <source>
        <dbReference type="SAM" id="MobiDB-lite"/>
    </source>
</evidence>
<dbReference type="InterPro" id="IPR027450">
    <property type="entry name" value="AlkB-like"/>
</dbReference>
<keyword evidence="5" id="KW-1185">Reference proteome</keyword>
<proteinExistence type="predicted"/>
<evidence type="ECO:0000259" key="3">
    <source>
        <dbReference type="Pfam" id="PF13532"/>
    </source>
</evidence>
<feature type="region of interest" description="Disordered" evidence="2">
    <location>
        <begin position="1"/>
        <end position="77"/>
    </location>
</feature>
<feature type="binding site" evidence="1">
    <location>
        <position position="668"/>
    </location>
    <ligand>
        <name>2-oxoglutarate</name>
        <dbReference type="ChEBI" id="CHEBI:16810"/>
    </ligand>
</feature>
<dbReference type="InterPro" id="IPR032852">
    <property type="entry name" value="ALKBH2"/>
</dbReference>
<feature type="binding site" evidence="1">
    <location>
        <position position="821"/>
    </location>
    <ligand>
        <name>2-oxoglutarate</name>
        <dbReference type="ChEBI" id="CHEBI:16810"/>
    </ligand>
</feature>
<dbReference type="PANTHER" id="PTHR31573:SF4">
    <property type="entry name" value="FE2OG DIOXYGENASE DOMAIN-CONTAINING PROTEIN"/>
    <property type="match status" value="1"/>
</dbReference>
<dbReference type="Pfam" id="PF13532">
    <property type="entry name" value="2OG-FeII_Oxy_2"/>
    <property type="match status" value="1"/>
</dbReference>
<dbReference type="SUPFAM" id="SSF51197">
    <property type="entry name" value="Clavaminate synthase-like"/>
    <property type="match status" value="1"/>
</dbReference>
<dbReference type="GO" id="GO:0051747">
    <property type="term" value="F:cytosine C-5 DNA demethylase activity"/>
    <property type="evidence" value="ECO:0007669"/>
    <property type="project" value="TreeGrafter"/>
</dbReference>
<dbReference type="GeneID" id="38121777"/>
<comment type="caution">
    <text evidence="4">The sequence shown here is derived from an EMBL/GenBank/DDBJ whole genome shotgun (WGS) entry which is preliminary data.</text>
</comment>
<feature type="domain" description="Alpha-ketoglutarate-dependent dioxygenase AlkB-like" evidence="3">
    <location>
        <begin position="612"/>
        <end position="821"/>
    </location>
</feature>
<gene>
    <name evidence="4" type="ORF">DSM5745_11407</name>
</gene>
<dbReference type="PANTHER" id="PTHR31573">
    <property type="entry name" value="ALPHA-KETOGLUTARATE-DEPENDENT DIOXYGENASE ALKB HOMOLOG 2"/>
    <property type="match status" value="1"/>
</dbReference>
<feature type="binding site" evidence="1">
    <location>
        <position position="815"/>
    </location>
    <ligand>
        <name>2-oxoglutarate</name>
        <dbReference type="ChEBI" id="CHEBI:16810"/>
    </ligand>
</feature>
<dbReference type="GO" id="GO:0006307">
    <property type="term" value="P:DNA alkylation repair"/>
    <property type="evidence" value="ECO:0007669"/>
    <property type="project" value="TreeGrafter"/>
</dbReference>
<dbReference type="RefSeq" id="XP_026598058.1">
    <property type="nucleotide sequence ID" value="XM_026753423.1"/>
</dbReference>
<feature type="compositionally biased region" description="Basic and acidic residues" evidence="2">
    <location>
        <begin position="1"/>
        <end position="15"/>
    </location>
</feature>
<dbReference type="EMBL" id="PVWQ01000026">
    <property type="protein sequence ID" value="RDW57889.1"/>
    <property type="molecule type" value="Genomic_DNA"/>
</dbReference>
<evidence type="ECO:0000313" key="5">
    <source>
        <dbReference type="Proteomes" id="UP000256690"/>
    </source>
</evidence>
<dbReference type="InterPro" id="IPR037151">
    <property type="entry name" value="AlkB-like_sf"/>
</dbReference>
<feature type="binding site" evidence="1">
    <location>
        <position position="677"/>
    </location>
    <ligand>
        <name>2-oxoglutarate</name>
        <dbReference type="ChEBI" id="CHEBI:16810"/>
    </ligand>
</feature>
<organism evidence="4 5">
    <name type="scientific">Aspergillus mulundensis</name>
    <dbReference type="NCBI Taxonomy" id="1810919"/>
    <lineage>
        <taxon>Eukaryota</taxon>
        <taxon>Fungi</taxon>
        <taxon>Dikarya</taxon>
        <taxon>Ascomycota</taxon>
        <taxon>Pezizomycotina</taxon>
        <taxon>Eurotiomycetes</taxon>
        <taxon>Eurotiomycetidae</taxon>
        <taxon>Eurotiales</taxon>
        <taxon>Aspergillaceae</taxon>
        <taxon>Aspergillus</taxon>
        <taxon>Aspergillus subgen. Nidulantes</taxon>
    </lineage>
</organism>
<dbReference type="GO" id="GO:0008198">
    <property type="term" value="F:ferrous iron binding"/>
    <property type="evidence" value="ECO:0007669"/>
    <property type="project" value="TreeGrafter"/>
</dbReference>
<dbReference type="OrthoDB" id="2163491at2759"/>
<sequence>MTPNKRAAEPEDLRRSTRIKTNAQVSAQSSPDVNEPSLPADAGLANDRHFEEQYAMLADDESDEDVQPTRTGIGLGPDKDLSAQFFAEDRNPFANASFPNTTGQLSHEEMMIAMLLQDDDDAALVQGDENALFVQDDDDASVIQDDGDGDIQPLLSGIEFGSDMNLSGQAIPPAKPAAASELVGEAPGWGEDRTGIADTYAWFKIPQGGTYTSKGFFFGLLLGKNGGPRCYVDNDTIITRVGGGKNEYDKGVSRQTKDQTLEDSEVYSLFNSKANKVAIGVIIDRDNQNLTPPRTFLHKFSIMAEYRIVEAWREKLNGCKSFRMRLERVDLTVKPWFALKSSPDPKLLAQRNIQPNYQRCGACGVESFQVYALAWICLQHDCDKFWTLPDGSEPPVNMEFCKYFLSWRQPFDPEIQMKYSLIPSWPYNLTISDHPLAQHVKANWKPGIVCKVCKRAVSRCYWDGWRCKSTKTGEDYEGDCPGNFQFLVKMSELPLRAAITEQELAPVRRPVLFQDYTPLRKISIYDRHLRRPTWINDQACSPYRMVVYNLPGAGVVIRFVSNSEINGQPNGPGELYKQLQRDSDRLNLQRYPLDKAIAKGTLTSEFAANFGMPYDFSVKVPSTPFRDAPEPLRFILGRLKWATEQVYATYPNVGELAYLPNEVLLLAYIEGMAINYHDDGEETLGSNITSLSLGSKGDFSLRIKDKYFRGFTEGKGGKKLVLHPDDDPVLEGCANYEWRKELRDRYVNGEMGLDHYYETWLTKYQQSPIVATHKQVIIKFELHHGDMMSMQGAGIQKYYDHGATLDTKEHGPKLRFAITARHVLLTDENKDDWHMGLYDSTLVPEYDGK</sequence>